<evidence type="ECO:0000256" key="2">
    <source>
        <dbReference type="ARBA" id="ARBA00022679"/>
    </source>
</evidence>
<sequence>MTRILQVLTDTDRRGSQLFAVRLERVLAERGWDVRSVALTAGGYPPPLPVPALGRLPRHPQTLRALRAEMRLADVVIAFGAPTLSPTITARSRVGVPIIYRSAADALRGIDTPEQRLRLRVLLGNVQRVCVLWPEARQLLVNAVGIPSGRISMIPSGVTTRDVVPPDAAAQEAARRRFGLDPDPERPVLLSVGALAPEHRIDALLGAVAREPAWQALIVGDGLARARLAERAAALAPDRVAFAGPLPDLAPCYDAADVAVLLSDRGGTAGFLMEAGARGVPAVATDVGGLPWIVVDGVTGALVPVTPGVDAVRDGVRRVLDGHASMGLLARQQVEAWFDLETVAGEWEKLLADVGR</sequence>
<keyword evidence="6" id="KW-1185">Reference proteome</keyword>
<organism evidence="5 6">
    <name type="scientific">Egibacter rhizosphaerae</name>
    <dbReference type="NCBI Taxonomy" id="1670831"/>
    <lineage>
        <taxon>Bacteria</taxon>
        <taxon>Bacillati</taxon>
        <taxon>Actinomycetota</taxon>
        <taxon>Nitriliruptoria</taxon>
        <taxon>Egibacterales</taxon>
        <taxon>Egibacteraceae</taxon>
        <taxon>Egibacter</taxon>
    </lineage>
</organism>
<dbReference type="RefSeq" id="WP_131155305.1">
    <property type="nucleotide sequence ID" value="NZ_CP036402.1"/>
</dbReference>
<dbReference type="Proteomes" id="UP000291469">
    <property type="component" value="Chromosome"/>
</dbReference>
<dbReference type="SUPFAM" id="SSF53756">
    <property type="entry name" value="UDP-Glycosyltransferase/glycogen phosphorylase"/>
    <property type="match status" value="1"/>
</dbReference>
<dbReference type="PANTHER" id="PTHR12526">
    <property type="entry name" value="GLYCOSYLTRANSFERASE"/>
    <property type="match status" value="1"/>
</dbReference>
<evidence type="ECO:0000313" key="5">
    <source>
        <dbReference type="EMBL" id="QBI20308.1"/>
    </source>
</evidence>
<dbReference type="InterPro" id="IPR001296">
    <property type="entry name" value="Glyco_trans_1"/>
</dbReference>
<dbReference type="Pfam" id="PF00534">
    <property type="entry name" value="Glycos_transf_1"/>
    <property type="match status" value="1"/>
</dbReference>
<dbReference type="EMBL" id="CP036402">
    <property type="protein sequence ID" value="QBI20308.1"/>
    <property type="molecule type" value="Genomic_DNA"/>
</dbReference>
<evidence type="ECO:0000259" key="4">
    <source>
        <dbReference type="Pfam" id="PF13439"/>
    </source>
</evidence>
<accession>A0A411YGG1</accession>
<keyword evidence="2 5" id="KW-0808">Transferase</keyword>
<proteinExistence type="predicted"/>
<dbReference type="AlphaFoldDB" id="A0A411YGG1"/>
<dbReference type="Pfam" id="PF13439">
    <property type="entry name" value="Glyco_transf_4"/>
    <property type="match status" value="1"/>
</dbReference>
<dbReference type="GO" id="GO:0016757">
    <property type="term" value="F:glycosyltransferase activity"/>
    <property type="evidence" value="ECO:0007669"/>
    <property type="project" value="UniProtKB-KW"/>
</dbReference>
<gene>
    <name evidence="5" type="ORF">ER308_12530</name>
</gene>
<keyword evidence="1" id="KW-0328">Glycosyltransferase</keyword>
<feature type="domain" description="Glycosyltransferase subfamily 4-like N-terminal" evidence="4">
    <location>
        <begin position="15"/>
        <end position="160"/>
    </location>
</feature>
<protein>
    <submittedName>
        <fullName evidence="5">Glycosyltransferase</fullName>
    </submittedName>
</protein>
<dbReference type="Gene3D" id="3.40.50.2000">
    <property type="entry name" value="Glycogen Phosphorylase B"/>
    <property type="match status" value="2"/>
</dbReference>
<feature type="domain" description="Glycosyl transferase family 1" evidence="3">
    <location>
        <begin position="177"/>
        <end position="322"/>
    </location>
</feature>
<name>A0A411YGG1_9ACTN</name>
<dbReference type="OrthoDB" id="3632147at2"/>
<evidence type="ECO:0000259" key="3">
    <source>
        <dbReference type="Pfam" id="PF00534"/>
    </source>
</evidence>
<reference evidence="5 6" key="1">
    <citation type="submission" date="2019-01" db="EMBL/GenBank/DDBJ databases">
        <title>Egibacter rhizosphaerae EGI 80759T.</title>
        <authorList>
            <person name="Chen D.-D."/>
            <person name="Tian Y."/>
            <person name="Jiao J.-Y."/>
            <person name="Zhang X.-T."/>
            <person name="Zhang Y.-G."/>
            <person name="Zhang Y."/>
            <person name="Xiao M."/>
            <person name="Shu W.-S."/>
            <person name="Li W.-J."/>
        </authorList>
    </citation>
    <scope>NUCLEOTIDE SEQUENCE [LARGE SCALE GENOMIC DNA]</scope>
    <source>
        <strain evidence="5 6">EGI 80759</strain>
    </source>
</reference>
<evidence type="ECO:0000256" key="1">
    <source>
        <dbReference type="ARBA" id="ARBA00022676"/>
    </source>
</evidence>
<evidence type="ECO:0000313" key="6">
    <source>
        <dbReference type="Proteomes" id="UP000291469"/>
    </source>
</evidence>
<dbReference type="KEGG" id="erz:ER308_12530"/>
<dbReference type="InterPro" id="IPR028098">
    <property type="entry name" value="Glyco_trans_4-like_N"/>
</dbReference>
<dbReference type="PANTHER" id="PTHR12526:SF510">
    <property type="entry name" value="D-INOSITOL 3-PHOSPHATE GLYCOSYLTRANSFERASE"/>
    <property type="match status" value="1"/>
</dbReference>
<dbReference type="CDD" id="cd03801">
    <property type="entry name" value="GT4_PimA-like"/>
    <property type="match status" value="1"/>
</dbReference>